<sequence>MTHILYIGNKLASEERNASAIDCLGPLLEGEGYRVYYASSKLNKIGRLLDMLWACWRYRHTVHMVLIDTYSTLNFWYALCVSQLCRLLKLKYIPILHGGNLPKRLETNPYLSRLLFCYAYKYVAPSAYLKKAFETHGYTNVGHIPNTLSLAMYPFKDRGFEQINLLWVRSFARIYHPELAVKILKNIQEQGVKASLCMVGPDSGDRSLQVTQTLAETLGVNVRVTGKLTKEAWIALSEDYNVFINTSNFDNMPVSVMEAMALGLPVVSTNVGGMPFLIDNKVNGILVPPNDEKAFTNALLAIYSRPQNALQMAKQARMVVEKIDWKQVRQLWRNVLQ</sequence>
<name>A0A8J7J208_9FLAO</name>
<dbReference type="RefSeq" id="WP_199115049.1">
    <property type="nucleotide sequence ID" value="NZ_JAELVQ010000010.1"/>
</dbReference>
<evidence type="ECO:0000259" key="1">
    <source>
        <dbReference type="Pfam" id="PF00534"/>
    </source>
</evidence>
<dbReference type="Pfam" id="PF00534">
    <property type="entry name" value="Glycos_transf_1"/>
    <property type="match status" value="1"/>
</dbReference>
<evidence type="ECO:0000313" key="3">
    <source>
        <dbReference type="Proteomes" id="UP000610931"/>
    </source>
</evidence>
<protein>
    <submittedName>
        <fullName evidence="2">Glycosyltransferase family 4 protein</fullName>
    </submittedName>
</protein>
<dbReference type="EMBL" id="JAELVQ010000010">
    <property type="protein sequence ID" value="MBJ6368287.1"/>
    <property type="molecule type" value="Genomic_DNA"/>
</dbReference>
<dbReference type="CDD" id="cd03801">
    <property type="entry name" value="GT4_PimA-like"/>
    <property type="match status" value="1"/>
</dbReference>
<proteinExistence type="predicted"/>
<dbReference type="SUPFAM" id="SSF53756">
    <property type="entry name" value="UDP-Glycosyltransferase/glycogen phosphorylase"/>
    <property type="match status" value="1"/>
</dbReference>
<dbReference type="GO" id="GO:0016757">
    <property type="term" value="F:glycosyltransferase activity"/>
    <property type="evidence" value="ECO:0007669"/>
    <property type="project" value="InterPro"/>
</dbReference>
<feature type="domain" description="Glycosyl transferase family 1" evidence="1">
    <location>
        <begin position="165"/>
        <end position="317"/>
    </location>
</feature>
<dbReference type="Gene3D" id="3.40.50.2000">
    <property type="entry name" value="Glycogen Phosphorylase B"/>
    <property type="match status" value="2"/>
</dbReference>
<dbReference type="InterPro" id="IPR001296">
    <property type="entry name" value="Glyco_trans_1"/>
</dbReference>
<keyword evidence="3" id="KW-1185">Reference proteome</keyword>
<dbReference type="Proteomes" id="UP000610931">
    <property type="component" value="Unassembled WGS sequence"/>
</dbReference>
<reference evidence="2" key="1">
    <citation type="submission" date="2020-12" db="EMBL/GenBank/DDBJ databases">
        <title>Snuella sp. nov., isolated from sediment in Incheon.</title>
        <authorList>
            <person name="Kim W."/>
        </authorList>
    </citation>
    <scope>NUCLEOTIDE SEQUENCE</scope>
    <source>
        <strain evidence="2">CAU 1569</strain>
    </source>
</reference>
<gene>
    <name evidence="2" type="ORF">JF259_09330</name>
</gene>
<comment type="caution">
    <text evidence="2">The sequence shown here is derived from an EMBL/GenBank/DDBJ whole genome shotgun (WGS) entry which is preliminary data.</text>
</comment>
<organism evidence="2 3">
    <name type="scientific">Snuella sedimenti</name>
    <dbReference type="NCBI Taxonomy" id="2798802"/>
    <lineage>
        <taxon>Bacteria</taxon>
        <taxon>Pseudomonadati</taxon>
        <taxon>Bacteroidota</taxon>
        <taxon>Flavobacteriia</taxon>
        <taxon>Flavobacteriales</taxon>
        <taxon>Flavobacteriaceae</taxon>
        <taxon>Snuella</taxon>
    </lineage>
</organism>
<evidence type="ECO:0000313" key="2">
    <source>
        <dbReference type="EMBL" id="MBJ6368287.1"/>
    </source>
</evidence>
<accession>A0A8J7J208</accession>
<dbReference type="AlphaFoldDB" id="A0A8J7J208"/>
<dbReference type="PANTHER" id="PTHR12526">
    <property type="entry name" value="GLYCOSYLTRANSFERASE"/>
    <property type="match status" value="1"/>
</dbReference>